<dbReference type="PROSITE" id="PS00189">
    <property type="entry name" value="LIPOYL"/>
    <property type="match status" value="1"/>
</dbReference>
<dbReference type="CDD" id="cd06849">
    <property type="entry name" value="lipoyl_domain"/>
    <property type="match status" value="1"/>
</dbReference>
<dbReference type="SUPFAM" id="SSF51230">
    <property type="entry name" value="Single hybrid motif"/>
    <property type="match status" value="1"/>
</dbReference>
<dbReference type="Gene3D" id="3.30.559.10">
    <property type="entry name" value="Chloramphenicol acetyltransferase-like domain"/>
    <property type="match status" value="1"/>
</dbReference>
<accession>E6PG03</accession>
<comment type="similarity">
    <text evidence="2">Belongs to the 2-oxoacid dehydrogenase family.</text>
</comment>
<organism evidence="9">
    <name type="scientific">mine drainage metagenome</name>
    <dbReference type="NCBI Taxonomy" id="410659"/>
    <lineage>
        <taxon>unclassified sequences</taxon>
        <taxon>metagenomes</taxon>
        <taxon>ecological metagenomes</taxon>
    </lineage>
</organism>
<gene>
    <name evidence="9" type="primary">bkdB</name>
    <name evidence="9" type="ORF">CARN1_1407</name>
</gene>
<sequence>MATTITMPQLGETVTEGTVAQWLKKPGDSIEKYEAFVEVSTDKVNAEVPAPVTGTLREVLVKEGETVATGTPIAIIDEVGAATQSNAHGTEPTQQVADAAAAPPKPSNGSTAHAAPAPQATHAAPARPAELDIAGLEAALRVASPAVRKLAREHRIDIRALQGSGANGRVTAQDVLTAAQMGPAAAVGQAIAVGTNFGATGAPAMPPTQAKPPAGGTSTYGEPLPGTTIPLNQARRIIAQRMVESKHTAPHAWSMVEVDVTNLWKWRQREKDKFDHETGGLKLTMLPFFIRAVVESLGVFPLMNARFTDEGIYVNKDVNVGIAIGLATNLVVPVVKHADQLSIKGLAVASAQLIDKARRNKLGVDDLAGGTFTVNNNGSNGSIASAPIINGGQAGIVTMEAMVKRPVVTADDAIAIRSIMNVCLSLDHRVVDGYVASGFLADLKRRLEAMGPTGIL</sequence>
<feature type="compositionally biased region" description="Low complexity" evidence="6">
    <location>
        <begin position="111"/>
        <end position="126"/>
    </location>
</feature>
<evidence type="ECO:0000256" key="1">
    <source>
        <dbReference type="ARBA" id="ARBA00001938"/>
    </source>
</evidence>
<dbReference type="InterPro" id="IPR023213">
    <property type="entry name" value="CAT-like_dom_sf"/>
</dbReference>
<dbReference type="PANTHER" id="PTHR43178:SF5">
    <property type="entry name" value="LIPOAMIDE ACYLTRANSFERASE COMPONENT OF BRANCHED-CHAIN ALPHA-KETO ACID DEHYDROGENASE COMPLEX, MITOCHONDRIAL"/>
    <property type="match status" value="1"/>
</dbReference>
<protein>
    <submittedName>
        <fullName evidence="9">Branched-chain alpha-keto acid dehydrogenase E2 subunit (Lipoamide acyltransferase)</fullName>
        <ecNumber evidence="9">2.3.1.12</ecNumber>
    </submittedName>
</protein>
<dbReference type="PROSITE" id="PS50968">
    <property type="entry name" value="BIOTINYL_LIPOYL"/>
    <property type="match status" value="1"/>
</dbReference>
<dbReference type="InterPro" id="IPR011053">
    <property type="entry name" value="Single_hybrid_motif"/>
</dbReference>
<dbReference type="InterPro" id="IPR003016">
    <property type="entry name" value="2-oxoA_DH_lipoyl-BS"/>
</dbReference>
<dbReference type="SUPFAM" id="SSF47005">
    <property type="entry name" value="Peripheral subunit-binding domain of 2-oxo acid dehydrogenase complex"/>
    <property type="match status" value="1"/>
</dbReference>
<dbReference type="EMBL" id="CABL01000008">
    <property type="protein sequence ID" value="CBH75390.1"/>
    <property type="molecule type" value="Genomic_DNA"/>
</dbReference>
<feature type="region of interest" description="Disordered" evidence="6">
    <location>
        <begin position="86"/>
        <end position="126"/>
    </location>
</feature>
<dbReference type="FunFam" id="3.30.559.10:FF:000007">
    <property type="entry name" value="Dihydrolipoamide acetyltransferase component of pyruvate dehydrogenase complex"/>
    <property type="match status" value="1"/>
</dbReference>
<dbReference type="InterPro" id="IPR036625">
    <property type="entry name" value="E3-bd_dom_sf"/>
</dbReference>
<evidence type="ECO:0000256" key="4">
    <source>
        <dbReference type="ARBA" id="ARBA00022823"/>
    </source>
</evidence>
<dbReference type="GO" id="GO:0005737">
    <property type="term" value="C:cytoplasm"/>
    <property type="evidence" value="ECO:0007669"/>
    <property type="project" value="TreeGrafter"/>
</dbReference>
<evidence type="ECO:0000256" key="2">
    <source>
        <dbReference type="ARBA" id="ARBA00007317"/>
    </source>
</evidence>
<keyword evidence="5 9" id="KW-0012">Acyltransferase</keyword>
<keyword evidence="4" id="KW-0450">Lipoyl</keyword>
<dbReference type="PROSITE" id="PS51826">
    <property type="entry name" value="PSBD"/>
    <property type="match status" value="1"/>
</dbReference>
<evidence type="ECO:0000313" key="9">
    <source>
        <dbReference type="EMBL" id="CBH75390.1"/>
    </source>
</evidence>
<dbReference type="InterPro" id="IPR001078">
    <property type="entry name" value="2-oxoacid_DH_actylTfrase"/>
</dbReference>
<dbReference type="InterPro" id="IPR004167">
    <property type="entry name" value="PSBD"/>
</dbReference>
<dbReference type="Pfam" id="PF00198">
    <property type="entry name" value="2-oxoacid_dh"/>
    <property type="match status" value="1"/>
</dbReference>
<reference evidence="9" key="1">
    <citation type="submission" date="2009-10" db="EMBL/GenBank/DDBJ databases">
        <title>Diversity of trophic interactions inside an arsenic-rich microbial ecosystem.</title>
        <authorList>
            <person name="Bertin P.N."/>
            <person name="Heinrich-Salmeron A."/>
            <person name="Pelletier E."/>
            <person name="Goulhen-Chollet F."/>
            <person name="Arsene-Ploetze F."/>
            <person name="Gallien S."/>
            <person name="Calteau A."/>
            <person name="Vallenet D."/>
            <person name="Casiot C."/>
            <person name="Chane-Woon-Ming B."/>
            <person name="Giloteaux L."/>
            <person name="Barakat M."/>
            <person name="Bonnefoy V."/>
            <person name="Bruneel O."/>
            <person name="Chandler M."/>
            <person name="Cleiss J."/>
            <person name="Duran R."/>
            <person name="Elbaz-Poulichet F."/>
            <person name="Fonknechten N."/>
            <person name="Lauga B."/>
            <person name="Mornico D."/>
            <person name="Ortet P."/>
            <person name="Schaeffer C."/>
            <person name="Siguier P."/>
            <person name="Alexander Thil Smith A."/>
            <person name="Van Dorsselaer A."/>
            <person name="Weissenbach J."/>
            <person name="Medigue C."/>
            <person name="Le Paslier D."/>
        </authorList>
    </citation>
    <scope>NUCLEOTIDE SEQUENCE</scope>
</reference>
<evidence type="ECO:0000256" key="6">
    <source>
        <dbReference type="SAM" id="MobiDB-lite"/>
    </source>
</evidence>
<dbReference type="GO" id="GO:0031405">
    <property type="term" value="F:lipoic acid binding"/>
    <property type="evidence" value="ECO:0007669"/>
    <property type="project" value="TreeGrafter"/>
</dbReference>
<dbReference type="AlphaFoldDB" id="E6PG03"/>
<dbReference type="PANTHER" id="PTHR43178">
    <property type="entry name" value="DIHYDROLIPOAMIDE ACETYLTRANSFERASE COMPONENT OF PYRUVATE DEHYDROGENASE COMPLEX"/>
    <property type="match status" value="1"/>
</dbReference>
<keyword evidence="3 9" id="KW-0808">Transferase</keyword>
<evidence type="ECO:0000259" key="8">
    <source>
        <dbReference type="PROSITE" id="PS51826"/>
    </source>
</evidence>
<dbReference type="GO" id="GO:0004742">
    <property type="term" value="F:dihydrolipoyllysine-residue acetyltransferase activity"/>
    <property type="evidence" value="ECO:0007669"/>
    <property type="project" value="UniProtKB-EC"/>
</dbReference>
<name>E6PG03_9ZZZZ</name>
<comment type="caution">
    <text evidence="9">The sequence shown here is derived from an EMBL/GenBank/DDBJ whole genome shotgun (WGS) entry which is preliminary data.</text>
</comment>
<comment type="cofactor">
    <cofactor evidence="1">
        <name>(R)-lipoate</name>
        <dbReference type="ChEBI" id="CHEBI:83088"/>
    </cofactor>
</comment>
<feature type="compositionally biased region" description="Polar residues" evidence="6">
    <location>
        <begin position="86"/>
        <end position="96"/>
    </location>
</feature>
<dbReference type="Pfam" id="PF02817">
    <property type="entry name" value="E3_binding"/>
    <property type="match status" value="1"/>
</dbReference>
<feature type="domain" description="Lipoyl-binding" evidence="7">
    <location>
        <begin position="2"/>
        <end position="77"/>
    </location>
</feature>
<evidence type="ECO:0000256" key="3">
    <source>
        <dbReference type="ARBA" id="ARBA00022679"/>
    </source>
</evidence>
<feature type="domain" description="Peripheral subunit-binding (PSBD)" evidence="8">
    <location>
        <begin position="142"/>
        <end position="179"/>
    </location>
</feature>
<evidence type="ECO:0000256" key="5">
    <source>
        <dbReference type="ARBA" id="ARBA00023315"/>
    </source>
</evidence>
<dbReference type="Pfam" id="PF00364">
    <property type="entry name" value="Biotin_lipoyl"/>
    <property type="match status" value="1"/>
</dbReference>
<dbReference type="Gene3D" id="4.10.320.10">
    <property type="entry name" value="E3-binding domain"/>
    <property type="match status" value="1"/>
</dbReference>
<dbReference type="SUPFAM" id="SSF52777">
    <property type="entry name" value="CoA-dependent acyltransferases"/>
    <property type="match status" value="1"/>
</dbReference>
<dbReference type="InterPro" id="IPR050743">
    <property type="entry name" value="2-oxoacid_DH_E2_comp"/>
</dbReference>
<dbReference type="EC" id="2.3.1.12" evidence="9"/>
<proteinExistence type="inferred from homology"/>
<dbReference type="Gene3D" id="2.40.50.100">
    <property type="match status" value="1"/>
</dbReference>
<evidence type="ECO:0000259" key="7">
    <source>
        <dbReference type="PROSITE" id="PS50968"/>
    </source>
</evidence>
<dbReference type="InterPro" id="IPR000089">
    <property type="entry name" value="Biotin_lipoyl"/>
</dbReference>